<name>A0A7S2KTF9_9STRA</name>
<dbReference type="InterPro" id="IPR036388">
    <property type="entry name" value="WH-like_DNA-bd_sf"/>
</dbReference>
<feature type="region of interest" description="Disordered" evidence="6">
    <location>
        <begin position="239"/>
        <end position="258"/>
    </location>
</feature>
<evidence type="ECO:0000256" key="2">
    <source>
        <dbReference type="ARBA" id="ARBA00023125"/>
    </source>
</evidence>
<evidence type="ECO:0000256" key="4">
    <source>
        <dbReference type="RuleBase" id="RU004020"/>
    </source>
</evidence>
<dbReference type="InterPro" id="IPR036390">
    <property type="entry name" value="WH_DNA-bd_sf"/>
</dbReference>
<comment type="similarity">
    <text evidence="4">Belongs to the HSF family.</text>
</comment>
<dbReference type="GO" id="GO:0003700">
    <property type="term" value="F:DNA-binding transcription factor activity"/>
    <property type="evidence" value="ECO:0007669"/>
    <property type="project" value="InterPro"/>
</dbReference>
<feature type="coiled-coil region" evidence="5">
    <location>
        <begin position="135"/>
        <end position="162"/>
    </location>
</feature>
<dbReference type="GO" id="GO:0005634">
    <property type="term" value="C:nucleus"/>
    <property type="evidence" value="ECO:0007669"/>
    <property type="project" value="UniProtKB-SubCell"/>
</dbReference>
<dbReference type="AlphaFoldDB" id="A0A7S2KTF9"/>
<dbReference type="EMBL" id="HBGY01018614">
    <property type="protein sequence ID" value="CAD9586373.1"/>
    <property type="molecule type" value="Transcribed_RNA"/>
</dbReference>
<evidence type="ECO:0000313" key="8">
    <source>
        <dbReference type="EMBL" id="CAD9586373.1"/>
    </source>
</evidence>
<dbReference type="PANTHER" id="PTHR10015">
    <property type="entry name" value="HEAT SHOCK TRANSCRIPTION FACTOR"/>
    <property type="match status" value="1"/>
</dbReference>
<proteinExistence type="inferred from homology"/>
<comment type="subcellular location">
    <subcellularLocation>
        <location evidence="1">Nucleus</location>
    </subcellularLocation>
</comment>
<keyword evidence="5" id="KW-0175">Coiled coil</keyword>
<dbReference type="Gene3D" id="1.10.10.10">
    <property type="entry name" value="Winged helix-like DNA-binding domain superfamily/Winged helix DNA-binding domain"/>
    <property type="match status" value="1"/>
</dbReference>
<evidence type="ECO:0000256" key="1">
    <source>
        <dbReference type="ARBA" id="ARBA00004123"/>
    </source>
</evidence>
<dbReference type="GO" id="GO:0043565">
    <property type="term" value="F:sequence-specific DNA binding"/>
    <property type="evidence" value="ECO:0007669"/>
    <property type="project" value="InterPro"/>
</dbReference>
<sequence length="355" mass="40415">MGKVSKNKTSHRLPTPKVPSFLKNTFEMITQVSKSNPEIATWEDSGKSFIVYDRDRLAKEVIPNYFKHNQYSSFMRSLNSYKFTKEPMEVDGNLWHRYTHNGFVRGKPELLPFVHQSLPSQANKVTALPETKRTIDELLTENETLRLRLRDLEAELQHYRSNENYGAASTQSASFIPETRFHSMKTVLDKKKRKATEEEIDAADIIKKIAGKPQSILRISSSSGQQYMDFKPIPLTKAGANASHSVTPSRSMDANSYIHNNPTRRITRRQSRQLSMLNNNKPSGAMRIASISFSNTDEVHVLPGPRQTNPRLQKPKPLFFPTQSQDHLFLELMHDGTLNARNNGSDDVSVSLTEL</sequence>
<keyword evidence="2" id="KW-0238">DNA-binding</keyword>
<reference evidence="8" key="1">
    <citation type="submission" date="2021-01" db="EMBL/GenBank/DDBJ databases">
        <authorList>
            <person name="Corre E."/>
            <person name="Pelletier E."/>
            <person name="Niang G."/>
            <person name="Scheremetjew M."/>
            <person name="Finn R."/>
            <person name="Kale V."/>
            <person name="Holt S."/>
            <person name="Cochrane G."/>
            <person name="Meng A."/>
            <person name="Brown T."/>
            <person name="Cohen L."/>
        </authorList>
    </citation>
    <scope>NUCLEOTIDE SEQUENCE</scope>
    <source>
        <strain evidence="8">B650</strain>
    </source>
</reference>
<dbReference type="SUPFAM" id="SSF46785">
    <property type="entry name" value="Winged helix' DNA-binding domain"/>
    <property type="match status" value="1"/>
</dbReference>
<evidence type="ECO:0000256" key="5">
    <source>
        <dbReference type="SAM" id="Coils"/>
    </source>
</evidence>
<dbReference type="Pfam" id="PF00447">
    <property type="entry name" value="HSF_DNA-bind"/>
    <property type="match status" value="1"/>
</dbReference>
<evidence type="ECO:0000259" key="7">
    <source>
        <dbReference type="SMART" id="SM00415"/>
    </source>
</evidence>
<evidence type="ECO:0000256" key="3">
    <source>
        <dbReference type="ARBA" id="ARBA00023242"/>
    </source>
</evidence>
<accession>A0A7S2KTF9</accession>
<keyword evidence="3" id="KW-0539">Nucleus</keyword>
<organism evidence="8">
    <name type="scientific">Leptocylindrus danicus</name>
    <dbReference type="NCBI Taxonomy" id="163516"/>
    <lineage>
        <taxon>Eukaryota</taxon>
        <taxon>Sar</taxon>
        <taxon>Stramenopiles</taxon>
        <taxon>Ochrophyta</taxon>
        <taxon>Bacillariophyta</taxon>
        <taxon>Coscinodiscophyceae</taxon>
        <taxon>Chaetocerotophycidae</taxon>
        <taxon>Leptocylindrales</taxon>
        <taxon>Leptocylindraceae</taxon>
        <taxon>Leptocylindrus</taxon>
    </lineage>
</organism>
<feature type="compositionally biased region" description="Polar residues" evidence="6">
    <location>
        <begin position="242"/>
        <end position="258"/>
    </location>
</feature>
<feature type="domain" description="HSF-type DNA-binding" evidence="7">
    <location>
        <begin position="17"/>
        <end position="117"/>
    </location>
</feature>
<dbReference type="PANTHER" id="PTHR10015:SF427">
    <property type="entry name" value="HEAT SHOCK FACTOR PROTEIN"/>
    <property type="match status" value="1"/>
</dbReference>
<gene>
    <name evidence="8" type="ORF">LDAN0321_LOCUS11919</name>
</gene>
<protein>
    <recommendedName>
        <fullName evidence="7">HSF-type DNA-binding domain-containing protein</fullName>
    </recommendedName>
</protein>
<evidence type="ECO:0000256" key="6">
    <source>
        <dbReference type="SAM" id="MobiDB-lite"/>
    </source>
</evidence>
<dbReference type="SMART" id="SM00415">
    <property type="entry name" value="HSF"/>
    <property type="match status" value="1"/>
</dbReference>
<dbReference type="InterPro" id="IPR000232">
    <property type="entry name" value="HSF_DNA-bd"/>
</dbReference>